<evidence type="ECO:0000313" key="1">
    <source>
        <dbReference type="EMBL" id="RJT91220.1"/>
    </source>
</evidence>
<protein>
    <submittedName>
        <fullName evidence="1">Uncharacterized protein</fullName>
    </submittedName>
</protein>
<gene>
    <name evidence="1" type="ORF">D6T64_02305</name>
</gene>
<evidence type="ECO:0000313" key="2">
    <source>
        <dbReference type="Proteomes" id="UP000272015"/>
    </source>
</evidence>
<dbReference type="EMBL" id="QZVS01000050">
    <property type="protein sequence ID" value="RJT91220.1"/>
    <property type="molecule type" value="Genomic_DNA"/>
</dbReference>
<organism evidence="1 2">
    <name type="scientific">Cryobacterium melibiosiphilum</name>
    <dbReference type="NCBI Taxonomy" id="995039"/>
    <lineage>
        <taxon>Bacteria</taxon>
        <taxon>Bacillati</taxon>
        <taxon>Actinomycetota</taxon>
        <taxon>Actinomycetes</taxon>
        <taxon>Micrococcales</taxon>
        <taxon>Microbacteriaceae</taxon>
        <taxon>Cryobacterium</taxon>
    </lineage>
</organism>
<comment type="caution">
    <text evidence="1">The sequence shown here is derived from an EMBL/GenBank/DDBJ whole genome shotgun (WGS) entry which is preliminary data.</text>
</comment>
<name>A0A3A5MM97_9MICO</name>
<dbReference type="Proteomes" id="UP000272015">
    <property type="component" value="Unassembled WGS sequence"/>
</dbReference>
<reference evidence="1 2" key="1">
    <citation type="submission" date="2018-09" db="EMBL/GenBank/DDBJ databases">
        <title>Novel species of Cryobacterium.</title>
        <authorList>
            <person name="Liu Q."/>
            <person name="Xin Y.-H."/>
        </authorList>
    </citation>
    <scope>NUCLEOTIDE SEQUENCE [LARGE SCALE GENOMIC DNA]</scope>
    <source>
        <strain evidence="1 2">Hh39</strain>
    </source>
</reference>
<dbReference type="AlphaFoldDB" id="A0A3A5MM97"/>
<keyword evidence="2" id="KW-1185">Reference proteome</keyword>
<sequence>MASRWPTQIGFASGGIGGIDALASAVDQCAFPEWLVELDGYRDGIIPWAISRAAAERFNVNPDRDLF</sequence>
<accession>A0A3A5MM97</accession>
<proteinExistence type="predicted"/>